<evidence type="ECO:0000313" key="3">
    <source>
        <dbReference type="EMBL" id="PBD20589.1"/>
    </source>
</evidence>
<dbReference type="Proteomes" id="UP000217448">
    <property type="component" value="Unassembled WGS sequence"/>
</dbReference>
<keyword evidence="4" id="KW-1185">Reference proteome</keyword>
<evidence type="ECO:0000313" key="4">
    <source>
        <dbReference type="Proteomes" id="UP000217448"/>
    </source>
</evidence>
<reference evidence="4" key="2">
    <citation type="submission" date="2023-07" db="EMBL/GenBank/DDBJ databases">
        <title>Yangia mangrovi SAOS 153D genome.</title>
        <authorList>
            <person name="Verma A."/>
            <person name="Pal Y."/>
            <person name="Sundharam S."/>
            <person name="Bisht B."/>
            <person name="Srinivasan K."/>
        </authorList>
    </citation>
    <scope>NUCLEOTIDE SEQUENCE [LARGE SCALE GENOMIC DNA]</scope>
    <source>
        <strain evidence="4">SAOS 153D</strain>
    </source>
</reference>
<dbReference type="SUPFAM" id="SSF52317">
    <property type="entry name" value="Class I glutamine amidotransferase-like"/>
    <property type="match status" value="1"/>
</dbReference>
<dbReference type="Gene3D" id="3.40.50.880">
    <property type="match status" value="1"/>
</dbReference>
<comment type="caution">
    <text evidence="3">The sequence shown here is derived from an EMBL/GenBank/DDBJ whole genome shotgun (WGS) entry which is preliminary data.</text>
</comment>
<reference evidence="3" key="1">
    <citation type="submission" date="2017-09" db="EMBL/GenBank/DDBJ databases">
        <title>Yangia sp. SAOS 153D whole genome sequencing.</title>
        <authorList>
            <person name="Verma A."/>
            <person name="Krishnamurthi S."/>
        </authorList>
    </citation>
    <scope>NUCLEOTIDE SEQUENCE [LARGE SCALE GENOMIC DNA]</scope>
    <source>
        <strain evidence="3">SAOS 153D</strain>
    </source>
</reference>
<dbReference type="CDD" id="cd01741">
    <property type="entry name" value="GATase1_1"/>
    <property type="match status" value="1"/>
</dbReference>
<dbReference type="OrthoDB" id="7365442at2"/>
<keyword evidence="3" id="KW-0315">Glutamine amidotransferase</keyword>
<evidence type="ECO:0000259" key="1">
    <source>
        <dbReference type="Pfam" id="PF00117"/>
    </source>
</evidence>
<sequence length="228" mass="25002">MKIGILQTGLVPAELADETGEYPAFFARLLDGYGFDFQSWSVVNGEFPEGPEAADGWLITGSRHGAYEDHAWIPPLEQLIRDIYAAGKPLIGVCFGHQIIAQALGGKVEKHPGGWVVGPTTYRFKDGQEKVINAWHQDQVTELPQGAEVVASSDFCDYAALLYPGHAYTVQPHPEFNDDFTRALIQTRGPGVVPQERLDAADKALGIPLDQRALADQFAHFFKQKALA</sequence>
<evidence type="ECO:0000313" key="2">
    <source>
        <dbReference type="EMBL" id="MCT4370885.1"/>
    </source>
</evidence>
<reference evidence="2" key="3">
    <citation type="submission" date="2024-05" db="EMBL/GenBank/DDBJ databases">
        <title>Yangia mangrovi SAOS 153D genome.</title>
        <authorList>
            <person name="Verma A."/>
            <person name="Pal Y."/>
            <person name="Sundharam S."/>
            <person name="Bisht B."/>
            <person name="Srinivasan K."/>
        </authorList>
    </citation>
    <scope>NUCLEOTIDE SEQUENCE</scope>
    <source>
        <strain evidence="2">SAOS 153D</strain>
    </source>
</reference>
<feature type="domain" description="Glutamine amidotransferase" evidence="1">
    <location>
        <begin position="75"/>
        <end position="177"/>
    </location>
</feature>
<dbReference type="GO" id="GO:0005829">
    <property type="term" value="C:cytosol"/>
    <property type="evidence" value="ECO:0007669"/>
    <property type="project" value="TreeGrafter"/>
</dbReference>
<dbReference type="RefSeq" id="WP_095880967.1">
    <property type="nucleotide sequence ID" value="NZ_NTHN02000018.1"/>
</dbReference>
<dbReference type="InterPro" id="IPR029062">
    <property type="entry name" value="Class_I_gatase-like"/>
</dbReference>
<gene>
    <name evidence="2" type="ORF">CLG85_011380</name>
    <name evidence="3" type="ORF">CLG85_03250</name>
</gene>
<dbReference type="Pfam" id="PF00117">
    <property type="entry name" value="GATase"/>
    <property type="match status" value="1"/>
</dbReference>
<dbReference type="PANTHER" id="PTHR42695">
    <property type="entry name" value="GLUTAMINE AMIDOTRANSFERASE YLR126C-RELATED"/>
    <property type="match status" value="1"/>
</dbReference>
<dbReference type="PROSITE" id="PS51273">
    <property type="entry name" value="GATASE_TYPE_1"/>
    <property type="match status" value="1"/>
</dbReference>
<protein>
    <submittedName>
        <fullName evidence="2 3">Glutamine amidotransferase</fullName>
    </submittedName>
</protein>
<dbReference type="InterPro" id="IPR044992">
    <property type="entry name" value="ChyE-like"/>
</dbReference>
<dbReference type="AlphaFoldDB" id="A0A2A3K1J3"/>
<proteinExistence type="predicted"/>
<dbReference type="PANTHER" id="PTHR42695:SF5">
    <property type="entry name" value="GLUTAMINE AMIDOTRANSFERASE YLR126C-RELATED"/>
    <property type="match status" value="1"/>
</dbReference>
<dbReference type="EMBL" id="NTHN02000018">
    <property type="protein sequence ID" value="MCT4370885.1"/>
    <property type="molecule type" value="Genomic_DNA"/>
</dbReference>
<dbReference type="EMBL" id="NTHN01000033">
    <property type="protein sequence ID" value="PBD20589.1"/>
    <property type="molecule type" value="Genomic_DNA"/>
</dbReference>
<name>A0A2A3K1J3_9RHOB</name>
<dbReference type="InterPro" id="IPR017926">
    <property type="entry name" value="GATASE"/>
</dbReference>
<organism evidence="3">
    <name type="scientific">Alloyangia mangrovi</name>
    <dbReference type="NCBI Taxonomy" id="1779329"/>
    <lineage>
        <taxon>Bacteria</taxon>
        <taxon>Pseudomonadati</taxon>
        <taxon>Pseudomonadota</taxon>
        <taxon>Alphaproteobacteria</taxon>
        <taxon>Rhodobacterales</taxon>
        <taxon>Roseobacteraceae</taxon>
        <taxon>Alloyangia</taxon>
    </lineage>
</organism>
<accession>A0A2A3K1J3</accession>